<feature type="domain" description="Outer membrane lipoprotein BamD-like" evidence="5">
    <location>
        <begin position="26"/>
        <end position="199"/>
    </location>
</feature>
<evidence type="ECO:0000256" key="4">
    <source>
        <dbReference type="SAM" id="SignalP"/>
    </source>
</evidence>
<evidence type="ECO:0000259" key="5">
    <source>
        <dbReference type="Pfam" id="PF13525"/>
    </source>
</evidence>
<gene>
    <name evidence="6" type="primary">bamD</name>
    <name evidence="6" type="ORF">ENV38_01440</name>
</gene>
<dbReference type="SUPFAM" id="SSF48452">
    <property type="entry name" value="TPR-like"/>
    <property type="match status" value="1"/>
</dbReference>
<reference evidence="6" key="1">
    <citation type="journal article" date="2020" name="mSystems">
        <title>Genome- and Community-Level Interaction Insights into Carbon Utilization and Element Cycling Functions of Hydrothermarchaeota in Hydrothermal Sediment.</title>
        <authorList>
            <person name="Zhou Z."/>
            <person name="Liu Y."/>
            <person name="Xu W."/>
            <person name="Pan J."/>
            <person name="Luo Z.H."/>
            <person name="Li M."/>
        </authorList>
    </citation>
    <scope>NUCLEOTIDE SEQUENCE [LARGE SCALE GENOMIC DNA]</scope>
    <source>
        <strain evidence="6">SpSt-754</strain>
    </source>
</reference>
<dbReference type="PROSITE" id="PS51257">
    <property type="entry name" value="PROKAR_LIPOPROTEIN"/>
    <property type="match status" value="1"/>
</dbReference>
<evidence type="ECO:0000256" key="2">
    <source>
        <dbReference type="ARBA" id="ARBA00023136"/>
    </source>
</evidence>
<proteinExistence type="predicted"/>
<feature type="signal peptide" evidence="4">
    <location>
        <begin position="1"/>
        <end position="19"/>
    </location>
</feature>
<evidence type="ECO:0000256" key="1">
    <source>
        <dbReference type="ARBA" id="ARBA00022729"/>
    </source>
</evidence>
<feature type="chain" id="PRO_5030987168" evidence="4">
    <location>
        <begin position="20"/>
        <end position="248"/>
    </location>
</feature>
<evidence type="ECO:0000256" key="3">
    <source>
        <dbReference type="ARBA" id="ARBA00023237"/>
    </source>
</evidence>
<dbReference type="InterPro" id="IPR011990">
    <property type="entry name" value="TPR-like_helical_dom_sf"/>
</dbReference>
<evidence type="ECO:0000313" key="6">
    <source>
        <dbReference type="EMBL" id="HGB35554.1"/>
    </source>
</evidence>
<dbReference type="NCBIfam" id="TIGR03302">
    <property type="entry name" value="OM_YfiO"/>
    <property type="match status" value="1"/>
</dbReference>
<comment type="caution">
    <text evidence="6">The sequence shown here is derived from an EMBL/GenBank/DDBJ whole genome shotgun (WGS) entry which is preliminary data.</text>
</comment>
<dbReference type="EMBL" id="DTGD01000060">
    <property type="protein sequence ID" value="HGB35554.1"/>
    <property type="molecule type" value="Genomic_DNA"/>
</dbReference>
<keyword evidence="1 4" id="KW-0732">Signal</keyword>
<keyword evidence="3" id="KW-0998">Cell outer membrane</keyword>
<dbReference type="InterPro" id="IPR039565">
    <property type="entry name" value="BamD-like"/>
</dbReference>
<keyword evidence="2" id="KW-0472">Membrane</keyword>
<name>A0A7V3KMR1_UNCW3</name>
<dbReference type="AlphaFoldDB" id="A0A7V3KMR1"/>
<protein>
    <submittedName>
        <fullName evidence="6">Outer membrane protein assembly factor BamD</fullName>
    </submittedName>
</protein>
<dbReference type="InterPro" id="IPR017689">
    <property type="entry name" value="BamD"/>
</dbReference>
<dbReference type="Pfam" id="PF13525">
    <property type="entry name" value="YfiO"/>
    <property type="match status" value="1"/>
</dbReference>
<dbReference type="Gene3D" id="1.25.40.10">
    <property type="entry name" value="Tetratricopeptide repeat domain"/>
    <property type="match status" value="1"/>
</dbReference>
<sequence length="248" mass="28837">MKKLILLALLFSMSCQAKKAQPPATSDYLFRRAKEYFDKKKYNQSAELFKEFVFKYPLSDSVDAAQYYLAKSYKEAKNYDDAITEYIFLINTFPTSEYVAISYLELAECYMEKSKTISRDTESINEAKRYIEEFKSRFPDSSAMAKAREVEKALYRRKGLKYLYIADTYLKIGQPRAADVYIDLVFEEFPEDDSLITAAKILKVRSYLLRKECDSARVLFDDIGNLKDKGFQKSIKILAKAIEKSCKK</sequence>
<accession>A0A7V3KMR1</accession>
<organism evidence="6">
    <name type="scientific">candidate division WOR-3 bacterium</name>
    <dbReference type="NCBI Taxonomy" id="2052148"/>
    <lineage>
        <taxon>Bacteria</taxon>
        <taxon>Bacteria division WOR-3</taxon>
    </lineage>
</organism>